<dbReference type="EMBL" id="FMYP01000056">
    <property type="protein sequence ID" value="SDC85115.1"/>
    <property type="molecule type" value="Genomic_DNA"/>
</dbReference>
<evidence type="ECO:0000313" key="2">
    <source>
        <dbReference type="Proteomes" id="UP000199452"/>
    </source>
</evidence>
<dbReference type="PROSITE" id="PS51257">
    <property type="entry name" value="PROKAR_LIPOPROTEIN"/>
    <property type="match status" value="1"/>
</dbReference>
<dbReference type="RefSeq" id="WP_092439759.1">
    <property type="nucleotide sequence ID" value="NZ_FMYP01000056.1"/>
</dbReference>
<dbReference type="STRING" id="1640674.SAMN05216323_10568"/>
<dbReference type="AlphaFoldDB" id="A0A1G6Q0E5"/>
<sequence length="463" mass="51475">MNKLLAFTIPLVLLAGCNSQGTIKTPENAEELLIADIKRSDSLAKSSIAFKLDEIPAGIRYPELRMVDKANPPVTLNIPASQGTVKPLALSALFKSVRYMVLDYGKDSALCDSYSQVIPVGDGYITTSIFSLCYFDSKGKLMKVIGKNEAGLIPVPNGIAFSTEEIIGVLPNASVKGDKVVYVTVDIPKKLSMVKIFDIKSMKTTLSAPRKISNFMNFMRLSPTLVTDSSWIEYSGSICPISKYTFCLYGMKGDTLTLFKNSIKGVATKRGNITDPDSWFRYEFNNQLTIRQPYCDTVFRFQYPNTLKPCFVLNFGKEMIDIESAIMCKTEGKYIPSFWFETSNAIVMGYSKNNDCPNNRKANKVKFYYAAYNKATQSLFHITMPAKYPEDSYISNDIDGGIPLNLGDVRVNNGKGIVLLSRAQLTEIATNETTRYLPKANRDAASTRASKLRSGQKLVVIYE</sequence>
<gene>
    <name evidence="1" type="ORF">SAMN05216323_10568</name>
</gene>
<keyword evidence="2" id="KW-1185">Reference proteome</keyword>
<dbReference type="OrthoDB" id="1022109at2"/>
<dbReference type="InterPro" id="IPR032559">
    <property type="entry name" value="DUF4933"/>
</dbReference>
<evidence type="ECO:0000313" key="1">
    <source>
        <dbReference type="EMBL" id="SDC85115.1"/>
    </source>
</evidence>
<evidence type="ECO:0008006" key="3">
    <source>
        <dbReference type="Google" id="ProtNLM"/>
    </source>
</evidence>
<protein>
    <recommendedName>
        <fullName evidence="3">6-bladed beta-propeller protein</fullName>
    </recommendedName>
</protein>
<accession>A0A1G6Q0E5</accession>
<dbReference type="Pfam" id="PF16287">
    <property type="entry name" value="DUF4933"/>
    <property type="match status" value="1"/>
</dbReference>
<dbReference type="Proteomes" id="UP000199452">
    <property type="component" value="Unassembled WGS sequence"/>
</dbReference>
<reference evidence="1 2" key="1">
    <citation type="submission" date="2016-09" db="EMBL/GenBank/DDBJ databases">
        <authorList>
            <person name="Capua I."/>
            <person name="De Benedictis P."/>
            <person name="Joannis T."/>
            <person name="Lombin L.H."/>
            <person name="Cattoli G."/>
        </authorList>
    </citation>
    <scope>NUCLEOTIDE SEQUENCE [LARGE SCALE GENOMIC DNA]</scope>
    <source>
        <strain evidence="1 2">A7P-90m</strain>
    </source>
</reference>
<proteinExistence type="predicted"/>
<organism evidence="1 2">
    <name type="scientific">Williamwhitmania taraxaci</name>
    <dbReference type="NCBI Taxonomy" id="1640674"/>
    <lineage>
        <taxon>Bacteria</taxon>
        <taxon>Pseudomonadati</taxon>
        <taxon>Bacteroidota</taxon>
        <taxon>Bacteroidia</taxon>
        <taxon>Bacteroidales</taxon>
        <taxon>Williamwhitmaniaceae</taxon>
        <taxon>Williamwhitmania</taxon>
    </lineage>
</organism>
<name>A0A1G6Q0E5_9BACT</name>